<evidence type="ECO:0000313" key="1">
    <source>
        <dbReference type="EMBL" id="WAH38574.1"/>
    </source>
</evidence>
<dbReference type="PANTHER" id="PTHR39337">
    <property type="entry name" value="BLR5642 PROTEIN"/>
    <property type="match status" value="1"/>
</dbReference>
<accession>A0ABY6Z708</accession>
<dbReference type="Pfam" id="PF04343">
    <property type="entry name" value="DUF488"/>
    <property type="match status" value="1"/>
</dbReference>
<dbReference type="RefSeq" id="WP_268046153.1">
    <property type="nucleotide sequence ID" value="NZ_CP104064.1"/>
</dbReference>
<dbReference type="Proteomes" id="UP001164803">
    <property type="component" value="Chromosome"/>
</dbReference>
<dbReference type="EMBL" id="CP104064">
    <property type="protein sequence ID" value="WAH38574.1"/>
    <property type="molecule type" value="Genomic_DNA"/>
</dbReference>
<organism evidence="1 2">
    <name type="scientific">Alicyclobacillus dauci</name>
    <dbReference type="NCBI Taxonomy" id="1475485"/>
    <lineage>
        <taxon>Bacteria</taxon>
        <taxon>Bacillati</taxon>
        <taxon>Bacillota</taxon>
        <taxon>Bacilli</taxon>
        <taxon>Bacillales</taxon>
        <taxon>Alicyclobacillaceae</taxon>
        <taxon>Alicyclobacillus</taxon>
    </lineage>
</organism>
<sequence length="159" mass="18528">MKIYTIGYEGSNFDEWFQILIEHQITCVVDIREIPVSRKRGFSKTKLRDALECAGIKYVHYRSLGSPSDIRKQLHRDGDYITFFEKFDAYLDEQQDELEEIVGLAQSERICLLCFEQNHRRCHRHSVAQRLSSLMPKGAEIVNVDCGKRLAQNINLNYG</sequence>
<proteinExistence type="predicted"/>
<evidence type="ECO:0000313" key="2">
    <source>
        <dbReference type="Proteomes" id="UP001164803"/>
    </source>
</evidence>
<protein>
    <submittedName>
        <fullName evidence="1">DUF488 domain-containing protein</fullName>
    </submittedName>
</protein>
<dbReference type="InterPro" id="IPR007438">
    <property type="entry name" value="DUF488"/>
</dbReference>
<dbReference type="PIRSF" id="PIRSF024492">
    <property type="entry name" value="UCP024492"/>
    <property type="match status" value="1"/>
</dbReference>
<dbReference type="PANTHER" id="PTHR39337:SF1">
    <property type="entry name" value="BLR5642 PROTEIN"/>
    <property type="match status" value="1"/>
</dbReference>
<dbReference type="InterPro" id="IPR014519">
    <property type="entry name" value="UCP024492"/>
</dbReference>
<gene>
    <name evidence="1" type="ORF">NZD86_08880</name>
</gene>
<reference evidence="1" key="1">
    <citation type="submission" date="2022-08" db="EMBL/GenBank/DDBJ databases">
        <title>Alicyclobacillus dauci DSM2870, complete genome.</title>
        <authorList>
            <person name="Wang Q."/>
            <person name="Cai R."/>
            <person name="Wang Z."/>
        </authorList>
    </citation>
    <scope>NUCLEOTIDE SEQUENCE</scope>
    <source>
        <strain evidence="1">DSM 28700</strain>
    </source>
</reference>
<name>A0ABY6Z708_9BACL</name>
<keyword evidence="2" id="KW-1185">Reference proteome</keyword>